<evidence type="ECO:0000313" key="1">
    <source>
        <dbReference type="EMBL" id="QFW55203.1"/>
    </source>
</evidence>
<organism evidence="1">
    <name type="scientific">Human betaherpesvirus 6</name>
    <dbReference type="NCBI Taxonomy" id="10368"/>
    <lineage>
        <taxon>Viruses</taxon>
        <taxon>Duplodnaviria</taxon>
        <taxon>Heunggongvirae</taxon>
        <taxon>Peploviricota</taxon>
        <taxon>Herviviricetes</taxon>
        <taxon>Herpesvirales</taxon>
        <taxon>Orthoherpesviridae</taxon>
        <taxon>Betaherpesvirinae</taxon>
        <taxon>Roseolovirus</taxon>
    </lineage>
</organism>
<name>A0A5P9U3Y6_9BETA</name>
<reference evidence="1" key="1">
    <citation type="journal article" date="2018" name="BMC Genomics">
        <title>Comparative genomic, transcriptomic, and proteomic reannotation of human herpesvirus 6.</title>
        <authorList>
            <person name="Greninger A.L."/>
            <person name="Knudsen G.M."/>
            <person name="Roychoudhury P."/>
            <person name="Hanson D.J."/>
            <person name="Sedlak R.H."/>
            <person name="Xie H."/>
            <person name="Guan J."/>
            <person name="Nguyen T."/>
            <person name="Peddu V."/>
            <person name="Boeckh M."/>
            <person name="Huang M.L."/>
            <person name="Cook L."/>
            <person name="Depledge D.P."/>
            <person name="Zerr D.M."/>
            <person name="Koelle D.M."/>
            <person name="Gantt S."/>
            <person name="Yoshikawa T."/>
            <person name="Caserta M."/>
            <person name="Hill J.A."/>
            <person name="Jerome K.R."/>
        </authorList>
    </citation>
    <scope>NUCLEOTIDE SEQUENCE</scope>
    <source>
        <strain evidence="1">HP8H1</strain>
    </source>
</reference>
<proteinExistence type="predicted"/>
<sequence length="41" mass="4797">MANNRICIFADSRTKSFDIDYFACCRHLKRLQVKFLSGLLT</sequence>
<accession>A0A5P9U3Y6</accession>
<protein>
    <submittedName>
        <fullName evidence="1">Uncharacterized protein</fullName>
    </submittedName>
</protein>
<dbReference type="EMBL" id="KY315527">
    <property type="protein sequence ID" value="QFW55203.1"/>
    <property type="molecule type" value="Genomic_DNA"/>
</dbReference>